<evidence type="ECO:0000256" key="3">
    <source>
        <dbReference type="ARBA" id="ARBA00022448"/>
    </source>
</evidence>
<keyword evidence="5 8" id="KW-0812">Transmembrane</keyword>
<evidence type="ECO:0000256" key="6">
    <source>
        <dbReference type="ARBA" id="ARBA00022989"/>
    </source>
</evidence>
<comment type="similarity">
    <text evidence="2">Belongs to the auxin efflux carrier (TC 2.A.69) family.</text>
</comment>
<evidence type="ECO:0000256" key="1">
    <source>
        <dbReference type="ARBA" id="ARBA00004651"/>
    </source>
</evidence>
<dbReference type="PANTHER" id="PTHR36838">
    <property type="entry name" value="AUXIN EFFLUX CARRIER FAMILY PROTEIN"/>
    <property type="match status" value="1"/>
</dbReference>
<evidence type="ECO:0000313" key="9">
    <source>
        <dbReference type="EMBL" id="MPM53201.1"/>
    </source>
</evidence>
<feature type="transmembrane region" description="Helical" evidence="8">
    <location>
        <begin position="218"/>
        <end position="241"/>
    </location>
</feature>
<keyword evidence="7 8" id="KW-0472">Membrane</keyword>
<dbReference type="InterPro" id="IPR038770">
    <property type="entry name" value="Na+/solute_symporter_sf"/>
</dbReference>
<comment type="subcellular location">
    <subcellularLocation>
        <location evidence="1">Cell membrane</location>
        <topology evidence="1">Multi-pass membrane protein</topology>
    </subcellularLocation>
</comment>
<feature type="transmembrane region" description="Helical" evidence="8">
    <location>
        <begin position="279"/>
        <end position="299"/>
    </location>
</feature>
<gene>
    <name evidence="9" type="ORF">SDC9_99966</name>
</gene>
<sequence length="300" mass="33309">MTVLNKIISLFLIILIGAYGTRKSIINEEVNKGLRKILLEITLPLLVINSFSFEFSEGMGRNVLISFIYSIAFMIVGAIISYIFLFPFKGEKKKILHFANVFSNCGFIGFPIINSIFGAEGVVYTSIFNMVFTIALWTYGVMIFSDKMSKDNIKKVLLNPAIIAVYLGIPMMLFNIKLPAFLLDTTKIVGDMTAPISMIIVGSILSKVKIKDVFKEFSIYYGSLIKLIIIPLGLLIIKKVLNDNSTIINTIIIVQAMPAAAMTSIFAADFNKEEEYSAIVVFISTLLSIITIPIIAKIIN</sequence>
<evidence type="ECO:0008006" key="10">
    <source>
        <dbReference type="Google" id="ProtNLM"/>
    </source>
</evidence>
<organism evidence="9">
    <name type="scientific">bioreactor metagenome</name>
    <dbReference type="NCBI Taxonomy" id="1076179"/>
    <lineage>
        <taxon>unclassified sequences</taxon>
        <taxon>metagenomes</taxon>
        <taxon>ecological metagenomes</taxon>
    </lineage>
</organism>
<keyword evidence="6 8" id="KW-1133">Transmembrane helix</keyword>
<reference evidence="9" key="1">
    <citation type="submission" date="2019-08" db="EMBL/GenBank/DDBJ databases">
        <authorList>
            <person name="Kucharzyk K."/>
            <person name="Murdoch R.W."/>
            <person name="Higgins S."/>
            <person name="Loffler F."/>
        </authorList>
    </citation>
    <scope>NUCLEOTIDE SEQUENCE</scope>
</reference>
<dbReference type="Pfam" id="PF03547">
    <property type="entry name" value="Mem_trans"/>
    <property type="match status" value="1"/>
</dbReference>
<evidence type="ECO:0000256" key="7">
    <source>
        <dbReference type="ARBA" id="ARBA00023136"/>
    </source>
</evidence>
<proteinExistence type="inferred from homology"/>
<dbReference type="GO" id="GO:0005886">
    <property type="term" value="C:plasma membrane"/>
    <property type="evidence" value="ECO:0007669"/>
    <property type="project" value="UniProtKB-SubCell"/>
</dbReference>
<dbReference type="AlphaFoldDB" id="A0A645ALK5"/>
<evidence type="ECO:0000256" key="2">
    <source>
        <dbReference type="ARBA" id="ARBA00010145"/>
    </source>
</evidence>
<evidence type="ECO:0000256" key="4">
    <source>
        <dbReference type="ARBA" id="ARBA00022475"/>
    </source>
</evidence>
<feature type="transmembrane region" description="Helical" evidence="8">
    <location>
        <begin position="6"/>
        <end position="25"/>
    </location>
</feature>
<dbReference type="PANTHER" id="PTHR36838:SF1">
    <property type="entry name" value="SLR1864 PROTEIN"/>
    <property type="match status" value="1"/>
</dbReference>
<feature type="transmembrane region" description="Helical" evidence="8">
    <location>
        <begin position="247"/>
        <end position="267"/>
    </location>
</feature>
<comment type="caution">
    <text evidence="9">The sequence shown here is derived from an EMBL/GenBank/DDBJ whole genome shotgun (WGS) entry which is preliminary data.</text>
</comment>
<protein>
    <recommendedName>
        <fullName evidence="10">AEC family transporter</fullName>
    </recommendedName>
</protein>
<feature type="transmembrane region" description="Helical" evidence="8">
    <location>
        <begin position="156"/>
        <end position="176"/>
    </location>
</feature>
<dbReference type="Gene3D" id="1.20.1530.20">
    <property type="match status" value="1"/>
</dbReference>
<evidence type="ECO:0000256" key="5">
    <source>
        <dbReference type="ARBA" id="ARBA00022692"/>
    </source>
</evidence>
<dbReference type="InterPro" id="IPR004776">
    <property type="entry name" value="Mem_transp_PIN-like"/>
</dbReference>
<name>A0A645ALK5_9ZZZZ</name>
<evidence type="ECO:0000256" key="8">
    <source>
        <dbReference type="SAM" id="Phobius"/>
    </source>
</evidence>
<feature type="transmembrane region" description="Helical" evidence="8">
    <location>
        <begin position="95"/>
        <end position="117"/>
    </location>
</feature>
<keyword evidence="3" id="KW-0813">Transport</keyword>
<keyword evidence="4" id="KW-1003">Cell membrane</keyword>
<feature type="transmembrane region" description="Helical" evidence="8">
    <location>
        <begin position="188"/>
        <end position="206"/>
    </location>
</feature>
<accession>A0A645ALK5</accession>
<feature type="transmembrane region" description="Helical" evidence="8">
    <location>
        <begin position="67"/>
        <end position="88"/>
    </location>
</feature>
<dbReference type="GO" id="GO:0055085">
    <property type="term" value="P:transmembrane transport"/>
    <property type="evidence" value="ECO:0007669"/>
    <property type="project" value="InterPro"/>
</dbReference>
<feature type="transmembrane region" description="Helical" evidence="8">
    <location>
        <begin position="123"/>
        <end position="144"/>
    </location>
</feature>
<dbReference type="EMBL" id="VSSQ01014221">
    <property type="protein sequence ID" value="MPM53201.1"/>
    <property type="molecule type" value="Genomic_DNA"/>
</dbReference>